<dbReference type="InterPro" id="IPR008920">
    <property type="entry name" value="TF_FadR/GntR_C"/>
</dbReference>
<dbReference type="SMART" id="SM00345">
    <property type="entry name" value="HTH_GNTR"/>
    <property type="match status" value="1"/>
</dbReference>
<dbReference type="Pfam" id="PF07729">
    <property type="entry name" value="FCD"/>
    <property type="match status" value="1"/>
</dbReference>
<name>A0A933L5Q3_9HYPH</name>
<evidence type="ECO:0000259" key="4">
    <source>
        <dbReference type="PROSITE" id="PS50949"/>
    </source>
</evidence>
<dbReference type="EMBL" id="JACRAF010000069">
    <property type="protein sequence ID" value="MBI4924151.1"/>
    <property type="molecule type" value="Genomic_DNA"/>
</dbReference>
<dbReference type="GO" id="GO:0003677">
    <property type="term" value="F:DNA binding"/>
    <property type="evidence" value="ECO:0007669"/>
    <property type="project" value="UniProtKB-KW"/>
</dbReference>
<organism evidence="5 6">
    <name type="scientific">Devosia nanyangense</name>
    <dbReference type="NCBI Taxonomy" id="1228055"/>
    <lineage>
        <taxon>Bacteria</taxon>
        <taxon>Pseudomonadati</taxon>
        <taxon>Pseudomonadota</taxon>
        <taxon>Alphaproteobacteria</taxon>
        <taxon>Hyphomicrobiales</taxon>
        <taxon>Devosiaceae</taxon>
        <taxon>Devosia</taxon>
    </lineage>
</organism>
<evidence type="ECO:0000256" key="3">
    <source>
        <dbReference type="ARBA" id="ARBA00023163"/>
    </source>
</evidence>
<evidence type="ECO:0000313" key="6">
    <source>
        <dbReference type="Proteomes" id="UP000782610"/>
    </source>
</evidence>
<dbReference type="PANTHER" id="PTHR43537">
    <property type="entry name" value="TRANSCRIPTIONAL REGULATOR, GNTR FAMILY"/>
    <property type="match status" value="1"/>
</dbReference>
<gene>
    <name evidence="5" type="ORF">HY834_20640</name>
</gene>
<dbReference type="SUPFAM" id="SSF48008">
    <property type="entry name" value="GntR ligand-binding domain-like"/>
    <property type="match status" value="1"/>
</dbReference>
<reference evidence="5" key="1">
    <citation type="submission" date="2020-07" db="EMBL/GenBank/DDBJ databases">
        <title>Huge and variable diversity of episymbiotic CPR bacteria and DPANN archaea in groundwater ecosystems.</title>
        <authorList>
            <person name="He C.Y."/>
            <person name="Keren R."/>
            <person name="Whittaker M."/>
            <person name="Farag I.F."/>
            <person name="Doudna J."/>
            <person name="Cate J.H.D."/>
            <person name="Banfield J.F."/>
        </authorList>
    </citation>
    <scope>NUCLEOTIDE SEQUENCE</scope>
    <source>
        <strain evidence="5">NC_groundwater_1586_Pr3_B-0.1um_66_15</strain>
    </source>
</reference>
<accession>A0A933L5Q3</accession>
<protein>
    <submittedName>
        <fullName evidence="5">FadR family transcriptional regulator</fullName>
    </submittedName>
</protein>
<evidence type="ECO:0000256" key="2">
    <source>
        <dbReference type="ARBA" id="ARBA00023125"/>
    </source>
</evidence>
<dbReference type="InterPro" id="IPR036390">
    <property type="entry name" value="WH_DNA-bd_sf"/>
</dbReference>
<dbReference type="PRINTS" id="PR00035">
    <property type="entry name" value="HTHGNTR"/>
</dbReference>
<comment type="caution">
    <text evidence="5">The sequence shown here is derived from an EMBL/GenBank/DDBJ whole genome shotgun (WGS) entry which is preliminary data.</text>
</comment>
<dbReference type="Proteomes" id="UP000782610">
    <property type="component" value="Unassembled WGS sequence"/>
</dbReference>
<dbReference type="Gene3D" id="1.20.120.530">
    <property type="entry name" value="GntR ligand-binding domain-like"/>
    <property type="match status" value="1"/>
</dbReference>
<dbReference type="CDD" id="cd07377">
    <property type="entry name" value="WHTH_GntR"/>
    <property type="match status" value="1"/>
</dbReference>
<dbReference type="InterPro" id="IPR036388">
    <property type="entry name" value="WH-like_DNA-bd_sf"/>
</dbReference>
<dbReference type="GO" id="GO:0003700">
    <property type="term" value="F:DNA-binding transcription factor activity"/>
    <property type="evidence" value="ECO:0007669"/>
    <property type="project" value="InterPro"/>
</dbReference>
<dbReference type="PROSITE" id="PS50949">
    <property type="entry name" value="HTH_GNTR"/>
    <property type="match status" value="1"/>
</dbReference>
<keyword evidence="2" id="KW-0238">DNA-binding</keyword>
<evidence type="ECO:0000256" key="1">
    <source>
        <dbReference type="ARBA" id="ARBA00023015"/>
    </source>
</evidence>
<sequence length="255" mass="27129">MTSVGPRSVDAGAGARQPVGERVLGELGRRILGGRYPQGTALPTELQLCAEFGVSRTVMREATKMLAAKGLVVARKRAGTLVQESDNWHRLDPDVLAWMDAAPPDPEFIRGLIEARLAIEPAAAMLAAQRATAADLARIETGYLSMCAADLSDLSACASADVEFHVSILKASHNPVFAGLASLIGQALANSFRLTTSVSKNYSKTLHAHGDVLEAIRLREPELAGSRMRALIDIASTDLIKATASVRQRKAHIGV</sequence>
<dbReference type="SMART" id="SM00895">
    <property type="entry name" value="FCD"/>
    <property type="match status" value="1"/>
</dbReference>
<proteinExistence type="predicted"/>
<feature type="domain" description="HTH gntR-type" evidence="4">
    <location>
        <begin position="17"/>
        <end position="85"/>
    </location>
</feature>
<dbReference type="AlphaFoldDB" id="A0A933L5Q3"/>
<dbReference type="Pfam" id="PF00392">
    <property type="entry name" value="GntR"/>
    <property type="match status" value="1"/>
</dbReference>
<dbReference type="Gene3D" id="1.10.10.10">
    <property type="entry name" value="Winged helix-like DNA-binding domain superfamily/Winged helix DNA-binding domain"/>
    <property type="match status" value="1"/>
</dbReference>
<evidence type="ECO:0000313" key="5">
    <source>
        <dbReference type="EMBL" id="MBI4924151.1"/>
    </source>
</evidence>
<dbReference type="InterPro" id="IPR000524">
    <property type="entry name" value="Tscrpt_reg_HTH_GntR"/>
</dbReference>
<dbReference type="PANTHER" id="PTHR43537:SF44">
    <property type="entry name" value="GNTR FAMILY REGULATORY PROTEIN"/>
    <property type="match status" value="1"/>
</dbReference>
<dbReference type="InterPro" id="IPR011711">
    <property type="entry name" value="GntR_C"/>
</dbReference>
<keyword evidence="1" id="KW-0805">Transcription regulation</keyword>
<keyword evidence="3" id="KW-0804">Transcription</keyword>
<dbReference type="SUPFAM" id="SSF46785">
    <property type="entry name" value="Winged helix' DNA-binding domain"/>
    <property type="match status" value="1"/>
</dbReference>